<feature type="domain" description="DEUBAD" evidence="9">
    <location>
        <begin position="114"/>
        <end position="225"/>
    </location>
</feature>
<evidence type="ECO:0000256" key="7">
    <source>
        <dbReference type="ARBA" id="ARBA00023242"/>
    </source>
</evidence>
<dbReference type="Proteomes" id="UP000186594">
    <property type="component" value="Unassembled WGS sequence"/>
</dbReference>
<keyword evidence="4" id="KW-0862">Zinc</keyword>
<evidence type="ECO:0000313" key="10">
    <source>
        <dbReference type="EMBL" id="OLL23380.1"/>
    </source>
</evidence>
<gene>
    <name evidence="10" type="ORF">NEOLI_005271</name>
</gene>
<evidence type="ECO:0000256" key="3">
    <source>
        <dbReference type="ARBA" id="ARBA00022771"/>
    </source>
</evidence>
<keyword evidence="3" id="KW-0863">Zinc-finger</keyword>
<name>A0A1U7LL47_NEOID</name>
<feature type="compositionally biased region" description="Polar residues" evidence="8">
    <location>
        <begin position="58"/>
        <end position="70"/>
    </location>
</feature>
<evidence type="ECO:0000256" key="2">
    <source>
        <dbReference type="ARBA" id="ARBA00022723"/>
    </source>
</evidence>
<keyword evidence="7" id="KW-0539">Nucleus</keyword>
<feature type="region of interest" description="Disordered" evidence="8">
    <location>
        <begin position="1"/>
        <end position="92"/>
    </location>
</feature>
<keyword evidence="2" id="KW-0479">Metal-binding</keyword>
<sequence length="364" mass="41035">MVIAEPPVQSIRDTLNRPLCTLSQDEQTTSTAEHTTSTAEHTTSTAEGATSQADEHTTSPAEHTTSTVEHITSPGEGATSGRPVRKRKAVETPVSVNKKKKLGKWEIESLMSNPKSPLVYINISELIDPVEWFEFTEEEKAELVQLLPEIDRNDANTNIKSIREFFSSNEIWRDALSDWQRSLDDGVFQESWTRSAEKAFEFVRCGRCDKWKDDQFERYWGQKQKLSHTARAGEQTNLKMTTIAEMGYFKKGDLWRYSRTFGGKGTPKTVVTKEVTLESVDAKGLLTFQAPRGRDGYIRAGQASTRFSKIAAPTMLETKILDEDGTVAKDERPNGNAWKNFRVSRAGEDLGTLFEVRGRVFIKK</sequence>
<dbReference type="EMBL" id="LXFE01001722">
    <property type="protein sequence ID" value="OLL23380.1"/>
    <property type="molecule type" value="Genomic_DNA"/>
</dbReference>
<keyword evidence="6" id="KW-0804">Transcription</keyword>
<dbReference type="AlphaFoldDB" id="A0A1U7LL47"/>
<protein>
    <submittedName>
        <fullName evidence="10">Putative Polycomb group protein ASXL1</fullName>
    </submittedName>
</protein>
<accession>A0A1U7LL47</accession>
<evidence type="ECO:0000256" key="6">
    <source>
        <dbReference type="ARBA" id="ARBA00023163"/>
    </source>
</evidence>
<dbReference type="Pfam" id="PF13919">
    <property type="entry name" value="ASXH"/>
    <property type="match status" value="1"/>
</dbReference>
<dbReference type="InterPro" id="IPR044867">
    <property type="entry name" value="DEUBAD_dom"/>
</dbReference>
<evidence type="ECO:0000256" key="5">
    <source>
        <dbReference type="ARBA" id="ARBA00023015"/>
    </source>
</evidence>
<comment type="subcellular location">
    <subcellularLocation>
        <location evidence="1">Nucleus</location>
    </subcellularLocation>
</comment>
<organism evidence="10 11">
    <name type="scientific">Neolecta irregularis (strain DAH-3)</name>
    <dbReference type="NCBI Taxonomy" id="1198029"/>
    <lineage>
        <taxon>Eukaryota</taxon>
        <taxon>Fungi</taxon>
        <taxon>Dikarya</taxon>
        <taxon>Ascomycota</taxon>
        <taxon>Taphrinomycotina</taxon>
        <taxon>Neolectales</taxon>
        <taxon>Neolectaceae</taxon>
        <taxon>Neolecta</taxon>
    </lineage>
</organism>
<dbReference type="GO" id="GO:0008270">
    <property type="term" value="F:zinc ion binding"/>
    <property type="evidence" value="ECO:0007669"/>
    <property type="project" value="UniProtKB-KW"/>
</dbReference>
<keyword evidence="11" id="KW-1185">Reference proteome</keyword>
<evidence type="ECO:0000259" key="9">
    <source>
        <dbReference type="PROSITE" id="PS51916"/>
    </source>
</evidence>
<dbReference type="PROSITE" id="PS51916">
    <property type="entry name" value="DEUBAD"/>
    <property type="match status" value="1"/>
</dbReference>
<dbReference type="GO" id="GO:0005634">
    <property type="term" value="C:nucleus"/>
    <property type="evidence" value="ECO:0007669"/>
    <property type="project" value="UniProtKB-SubCell"/>
</dbReference>
<proteinExistence type="predicted"/>
<evidence type="ECO:0000256" key="8">
    <source>
        <dbReference type="SAM" id="MobiDB-lite"/>
    </source>
</evidence>
<dbReference type="STRING" id="1198029.A0A1U7LL47"/>
<dbReference type="InterPro" id="IPR028020">
    <property type="entry name" value="ASX_DEUBAD_dom"/>
</dbReference>
<dbReference type="OrthoDB" id="2289918at2759"/>
<evidence type="ECO:0000256" key="1">
    <source>
        <dbReference type="ARBA" id="ARBA00004123"/>
    </source>
</evidence>
<evidence type="ECO:0000313" key="11">
    <source>
        <dbReference type="Proteomes" id="UP000186594"/>
    </source>
</evidence>
<evidence type="ECO:0000256" key="4">
    <source>
        <dbReference type="ARBA" id="ARBA00022833"/>
    </source>
</evidence>
<dbReference type="OMA" id="EQDHINI"/>
<keyword evidence="5" id="KW-0805">Transcription regulation</keyword>
<comment type="caution">
    <text evidence="10">The sequence shown here is derived from an EMBL/GenBank/DDBJ whole genome shotgun (WGS) entry which is preliminary data.</text>
</comment>
<reference evidence="10 11" key="1">
    <citation type="submission" date="2016-04" db="EMBL/GenBank/DDBJ databases">
        <title>Evolutionary innovation and constraint leading to complex multicellularity in the Ascomycota.</title>
        <authorList>
            <person name="Cisse O."/>
            <person name="Nguyen A."/>
            <person name="Hewitt D.A."/>
            <person name="Jedd G."/>
            <person name="Stajich J.E."/>
        </authorList>
    </citation>
    <scope>NUCLEOTIDE SEQUENCE [LARGE SCALE GENOMIC DNA]</scope>
    <source>
        <strain evidence="10 11">DAH-3</strain>
    </source>
</reference>
<feature type="compositionally biased region" description="Low complexity" evidence="8">
    <location>
        <begin position="26"/>
        <end position="51"/>
    </location>
</feature>